<evidence type="ECO:0000313" key="2">
    <source>
        <dbReference type="EMBL" id="AMB48703.1"/>
    </source>
</evidence>
<sequence length="78" mass="8878">MTAVIPINPIKIDLSIQKVFNILSCELPVFMFIFSIFLKNKLFKIKSIFGAIIKCIKGDFSGKLIGKAYLFIKFSFLL</sequence>
<gene>
    <name evidence="2" type="ORF">GpSGHVEth099</name>
</gene>
<dbReference type="Proteomes" id="UP000282469">
    <property type="component" value="Segment"/>
</dbReference>
<keyword evidence="1" id="KW-0472">Membrane</keyword>
<accession>A0A120HYB0</accession>
<dbReference type="RefSeq" id="YP_001687038.1">
    <property type="nucleotide sequence ID" value="NC_010356.1"/>
</dbReference>
<name>A0A120HYB0_GHVS</name>
<protein>
    <submittedName>
        <fullName evidence="2">Uncharacterized protein</fullName>
    </submittedName>
</protein>
<keyword evidence="1" id="KW-0812">Transmembrane</keyword>
<dbReference type="EMBL" id="KU050077">
    <property type="protein sequence ID" value="AMB48703.1"/>
    <property type="molecule type" value="Genomic_DNA"/>
</dbReference>
<organismHost>
    <name type="scientific">Glossina</name>
    <name type="common">tsetse flies</name>
    <dbReference type="NCBI Taxonomy" id="7393"/>
</organismHost>
<proteinExistence type="predicted"/>
<evidence type="ECO:0000313" key="3">
    <source>
        <dbReference type="Proteomes" id="UP000282469"/>
    </source>
</evidence>
<feature type="transmembrane region" description="Helical" evidence="1">
    <location>
        <begin position="19"/>
        <end position="38"/>
    </location>
</feature>
<dbReference type="KEGG" id="vg:5950937"/>
<reference evidence="2 3" key="1">
    <citation type="journal article" date="2016" name="J. Gen. Virol.">
        <title>Comprehensive annotation of Glossina pallidipes salivary gland hypertrophy virus from Ethiopian tsetse flies: a proteogenomics approach.</title>
        <authorList>
            <person name="Abd-Alla A.M."/>
            <person name="Kariithi H.M."/>
            <person name="Cousserans F."/>
            <person name="Parker N.J."/>
            <person name="Ince I.A."/>
            <person name="Scully E.D."/>
            <person name="Boeren S."/>
            <person name="Geib S.M."/>
            <person name="Mekonnen S."/>
            <person name="Vlak J.M."/>
            <person name="Parker A.G."/>
            <person name="Vreysen M.J."/>
            <person name="Bergoin M."/>
        </authorList>
    </citation>
    <scope>NUCLEOTIDE SEQUENCE [LARGE SCALE GENOMIC DNA]</scope>
    <source>
        <strain evidence="2 3">Ethiopian</strain>
    </source>
</reference>
<evidence type="ECO:0000256" key="1">
    <source>
        <dbReference type="SAM" id="Phobius"/>
    </source>
</evidence>
<keyword evidence="1" id="KW-1133">Transmembrane helix</keyword>
<organism evidence="2 3">
    <name type="scientific">Glossina hytrovirus (isolate Glossina pallidipes/Ethiopia/Seibersdorf/-)</name>
    <name type="common">GHV</name>
    <dbReference type="NCBI Taxonomy" id="379529"/>
    <lineage>
        <taxon>Viruses</taxon>
        <taxon>Viruses incertae sedis</taxon>
        <taxon>Naldaviricetes</taxon>
        <taxon>Lefavirales</taxon>
        <taxon>Hytrosaviridae</taxon>
        <taxon>Glossinavirus</taxon>
        <taxon>Glossinavirus glopallidipedis</taxon>
    </lineage>
</organism>